<comment type="caution">
    <text evidence="13">The sequence shown here is derived from an EMBL/GenBank/DDBJ whole genome shotgun (WGS) entry which is preliminary data.</text>
</comment>
<feature type="binding site" evidence="12">
    <location>
        <position position="29"/>
    </location>
    <ligand>
        <name>substrate</name>
    </ligand>
</feature>
<sequence length="192" mass="20992">MTYLDSLITETSPLKGKLSEIALVVFDVDGVLTDGRLYYGSKGEELKVFNVKDGVGLKLLPDNNIQVAVVTAKSSEMVSRRMEDLGVENYFKGVKDKLSVVLELCERLSINLEQVCYVGDDMVDLKVMDKVGLSVCPADAYALVQKSTDIVLPVSGGQGIARLVCDLILNAKGLMKSAYKLAATPHFERERN</sequence>
<dbReference type="NCBIfam" id="TIGR01670">
    <property type="entry name" value="KdsC-phosphatas"/>
    <property type="match status" value="1"/>
</dbReference>
<dbReference type="SFLD" id="SFLDG01136">
    <property type="entry name" value="C1.6:_Phosphoserine_Phosphatas"/>
    <property type="match status" value="1"/>
</dbReference>
<keyword evidence="14" id="KW-1185">Reference proteome</keyword>
<feature type="binding site" evidence="12">
    <location>
        <position position="27"/>
    </location>
    <ligand>
        <name>Mg(2+)</name>
        <dbReference type="ChEBI" id="CHEBI:18420"/>
    </ligand>
</feature>
<dbReference type="GO" id="GO:0008781">
    <property type="term" value="F:N-acylneuraminate cytidylyltransferase activity"/>
    <property type="evidence" value="ECO:0007669"/>
    <property type="project" value="TreeGrafter"/>
</dbReference>
<protein>
    <recommendedName>
        <fullName evidence="6 11">3-deoxy-D-manno-octulosonate 8-phosphate phosphatase KdsC</fullName>
        <ecNumber evidence="5 11">3.1.3.45</ecNumber>
    </recommendedName>
    <alternativeName>
        <fullName evidence="10 11">KDO 8-P phosphatase</fullName>
    </alternativeName>
</protein>
<dbReference type="PANTHER" id="PTHR21485:SF3">
    <property type="entry name" value="N-ACYLNEURAMINATE CYTIDYLYLTRANSFERASE"/>
    <property type="match status" value="1"/>
</dbReference>
<evidence type="ECO:0000256" key="2">
    <source>
        <dbReference type="ARBA" id="ARBA00001946"/>
    </source>
</evidence>
<dbReference type="GO" id="GO:0009103">
    <property type="term" value="P:lipopolysaccharide biosynthetic process"/>
    <property type="evidence" value="ECO:0007669"/>
    <property type="project" value="UniProtKB-UniRule"/>
</dbReference>
<keyword evidence="7 11" id="KW-0479">Metal-binding</keyword>
<name>A0A4R3IAW6_9GAMM</name>
<dbReference type="GO" id="GO:0019143">
    <property type="term" value="F:3-deoxy-manno-octulosonate-8-phosphatase activity"/>
    <property type="evidence" value="ECO:0007669"/>
    <property type="project" value="UniProtKB-UniRule"/>
</dbReference>
<dbReference type="RefSeq" id="WP_132700492.1">
    <property type="nucleotide sequence ID" value="NZ_SLZR01000003.1"/>
</dbReference>
<feature type="binding site" evidence="12">
    <location>
        <position position="120"/>
    </location>
    <ligand>
        <name>Mg(2+)</name>
        <dbReference type="ChEBI" id="CHEBI:18420"/>
    </ligand>
</feature>
<evidence type="ECO:0000256" key="12">
    <source>
        <dbReference type="PIRSR" id="PIRSR006118-2"/>
    </source>
</evidence>
<comment type="function">
    <text evidence="11">Catalyzes the hydrolysis of 3-deoxy-D-manno-octulosonate 8-phosphate (KDO 8-P) to 3-deoxy-D-manno-octulosonate (KDO) and inorganic phosphate.</text>
</comment>
<reference evidence="13 14" key="1">
    <citation type="submission" date="2019-03" db="EMBL/GenBank/DDBJ databases">
        <title>Genomic Encyclopedia of Archaeal and Bacterial Type Strains, Phase II (KMG-II): from individual species to whole genera.</title>
        <authorList>
            <person name="Goeker M."/>
        </authorList>
    </citation>
    <scope>NUCLEOTIDE SEQUENCE [LARGE SCALE GENOMIC DNA]</scope>
    <source>
        <strain evidence="13 14">DSM 15388</strain>
    </source>
</reference>
<dbReference type="Pfam" id="PF13419">
    <property type="entry name" value="HAD_2"/>
    <property type="match status" value="1"/>
</dbReference>
<evidence type="ECO:0000256" key="6">
    <source>
        <dbReference type="ARBA" id="ARBA00020092"/>
    </source>
</evidence>
<dbReference type="Proteomes" id="UP000295793">
    <property type="component" value="Unassembled WGS sequence"/>
</dbReference>
<dbReference type="InterPro" id="IPR050793">
    <property type="entry name" value="CMP-NeuNAc_synthase"/>
</dbReference>
<keyword evidence="9 11" id="KW-0460">Magnesium</keyword>
<comment type="subunit">
    <text evidence="4 11">Homotetramer.</text>
</comment>
<dbReference type="Gene3D" id="3.40.50.1000">
    <property type="entry name" value="HAD superfamily/HAD-like"/>
    <property type="match status" value="1"/>
</dbReference>
<proteinExistence type="inferred from homology"/>
<comment type="catalytic activity">
    <reaction evidence="1 11">
        <text>3-deoxy-alpha-D-manno-2-octulosonate-8-phosphate + H2O = 3-deoxy-alpha-D-manno-oct-2-ulosonate + phosphate</text>
        <dbReference type="Rhea" id="RHEA:11500"/>
        <dbReference type="ChEBI" id="CHEBI:15377"/>
        <dbReference type="ChEBI" id="CHEBI:43474"/>
        <dbReference type="ChEBI" id="CHEBI:85985"/>
        <dbReference type="ChEBI" id="CHEBI:85986"/>
        <dbReference type="EC" id="3.1.3.45"/>
    </reaction>
</comment>
<dbReference type="FunFam" id="3.40.50.1000:FF:000029">
    <property type="entry name" value="3-deoxy-D-manno-octulosonate 8-phosphate phosphatase KdsC"/>
    <property type="match status" value="1"/>
</dbReference>
<dbReference type="AlphaFoldDB" id="A0A4R3IAW6"/>
<dbReference type="PANTHER" id="PTHR21485">
    <property type="entry name" value="HAD SUPERFAMILY MEMBERS CMAS AND KDSC"/>
    <property type="match status" value="1"/>
</dbReference>
<evidence type="ECO:0000256" key="8">
    <source>
        <dbReference type="ARBA" id="ARBA00022801"/>
    </source>
</evidence>
<evidence type="ECO:0000313" key="13">
    <source>
        <dbReference type="EMBL" id="TCS42580.1"/>
    </source>
</evidence>
<dbReference type="SFLD" id="SFLDS00003">
    <property type="entry name" value="Haloacid_Dehalogenase"/>
    <property type="match status" value="1"/>
</dbReference>
<evidence type="ECO:0000256" key="4">
    <source>
        <dbReference type="ARBA" id="ARBA00011881"/>
    </source>
</evidence>
<comment type="cofactor">
    <cofactor evidence="2 11 12">
        <name>Mg(2+)</name>
        <dbReference type="ChEBI" id="CHEBI:18420"/>
    </cofactor>
</comment>
<gene>
    <name evidence="13" type="ORF">BCF53_103241</name>
</gene>
<evidence type="ECO:0000256" key="3">
    <source>
        <dbReference type="ARBA" id="ARBA00005893"/>
    </source>
</evidence>
<accession>A0A4R3IAW6</accession>
<keyword evidence="11" id="KW-0448">Lipopolysaccharide biosynthesis</keyword>
<dbReference type="SUPFAM" id="SSF56784">
    <property type="entry name" value="HAD-like"/>
    <property type="match status" value="1"/>
</dbReference>
<dbReference type="InterPro" id="IPR006549">
    <property type="entry name" value="HAD-SF_hydro_IIIA"/>
</dbReference>
<evidence type="ECO:0000256" key="9">
    <source>
        <dbReference type="ARBA" id="ARBA00022842"/>
    </source>
</evidence>
<dbReference type="NCBIfam" id="TIGR01662">
    <property type="entry name" value="HAD-SF-IIIA"/>
    <property type="match status" value="1"/>
</dbReference>
<keyword evidence="8 11" id="KW-0378">Hydrolase</keyword>
<dbReference type="GO" id="GO:0046872">
    <property type="term" value="F:metal ion binding"/>
    <property type="evidence" value="ECO:0007669"/>
    <property type="project" value="UniProtKB-UniRule"/>
</dbReference>
<dbReference type="InterPro" id="IPR036412">
    <property type="entry name" value="HAD-like_sf"/>
</dbReference>
<organism evidence="13 14">
    <name type="scientific">Reinekea marinisedimentorum</name>
    <dbReference type="NCBI Taxonomy" id="230495"/>
    <lineage>
        <taxon>Bacteria</taxon>
        <taxon>Pseudomonadati</taxon>
        <taxon>Pseudomonadota</taxon>
        <taxon>Gammaproteobacteria</taxon>
        <taxon>Oceanospirillales</taxon>
        <taxon>Saccharospirillaceae</taxon>
        <taxon>Reinekea</taxon>
    </lineage>
</organism>
<dbReference type="CDD" id="cd01630">
    <property type="entry name" value="HAD_KDO-like"/>
    <property type="match status" value="1"/>
</dbReference>
<evidence type="ECO:0000256" key="10">
    <source>
        <dbReference type="ARBA" id="ARBA00031051"/>
    </source>
</evidence>
<dbReference type="EMBL" id="SLZR01000003">
    <property type="protein sequence ID" value="TCS42580.1"/>
    <property type="molecule type" value="Genomic_DNA"/>
</dbReference>
<dbReference type="InterPro" id="IPR023214">
    <property type="entry name" value="HAD_sf"/>
</dbReference>
<dbReference type="InterPro" id="IPR041492">
    <property type="entry name" value="HAD_2"/>
</dbReference>
<evidence type="ECO:0000256" key="11">
    <source>
        <dbReference type="PIRNR" id="PIRNR006118"/>
    </source>
</evidence>
<dbReference type="SFLD" id="SFLDG01138">
    <property type="entry name" value="C1.6.2:_Deoxy-d-mannose-octulo"/>
    <property type="match status" value="1"/>
</dbReference>
<evidence type="ECO:0000313" key="14">
    <source>
        <dbReference type="Proteomes" id="UP000295793"/>
    </source>
</evidence>
<dbReference type="PIRSF" id="PIRSF006118">
    <property type="entry name" value="KDO8-P_Ptase"/>
    <property type="match status" value="1"/>
</dbReference>
<comment type="similarity">
    <text evidence="3 11">Belongs to the KdsC family.</text>
</comment>
<dbReference type="InterPro" id="IPR010023">
    <property type="entry name" value="KdsC_fam"/>
</dbReference>
<dbReference type="OrthoDB" id="9805604at2"/>
<dbReference type="EC" id="3.1.3.45" evidence="5 11"/>
<evidence type="ECO:0000256" key="7">
    <source>
        <dbReference type="ARBA" id="ARBA00022723"/>
    </source>
</evidence>
<evidence type="ECO:0000256" key="5">
    <source>
        <dbReference type="ARBA" id="ARBA00013066"/>
    </source>
</evidence>
<evidence type="ECO:0000256" key="1">
    <source>
        <dbReference type="ARBA" id="ARBA00000898"/>
    </source>
</evidence>